<sequence>MAEKKEYTKDEEIVAAGTVSAEQLTPEEDKRLLRKIDMCLLPVMAFSYMFQFLDKSALGFTAIMGLREDLRLSGQDFSWASSIYYFGYLIASYPAGMIMVRWKVGKTIAVAVVFWGAMLMLTAATSNAAGLLAVRFLLGVCESPIAPGLTVIVAMWYKRSEQPLRHAAWFLGNTTAGVVGGLTAYGIGHVQSIATWKAVFLIFGGATVAWEDRAKAVARVTENQTGIKNNHFKWHQCREALLDPKTWFIVLIQTCGNIPNGGIHSFGSIVIEEGLGFDTLPTLLLTSASYLSQLILVLLATGGSTYFRNTRTYFMMFNFALAIVGSCMVRQLPPEQKWSRYGGYCLILAFSANFPLVMSLASGNFGGFTKKMTVNATSFVVYCAGNIIGPQLFFAREAPKYTSGFMAMIVCFGVGLISIGGDAEAETVDAGLMANLMDKTDKEIPQFRYVY</sequence>
<dbReference type="EMBL" id="JBGNUJ010000002">
    <property type="protein sequence ID" value="KAL3965159.1"/>
    <property type="molecule type" value="Genomic_DNA"/>
</dbReference>
<comment type="caution">
    <text evidence="1">The sequence shown here is derived from an EMBL/GenBank/DDBJ whole genome shotgun (WGS) entry which is preliminary data.</text>
</comment>
<dbReference type="Proteomes" id="UP001638806">
    <property type="component" value="Unassembled WGS sequence"/>
</dbReference>
<protein>
    <submittedName>
        <fullName evidence="1">Uncharacterized protein</fullName>
    </submittedName>
</protein>
<evidence type="ECO:0000313" key="2">
    <source>
        <dbReference type="Proteomes" id="UP001638806"/>
    </source>
</evidence>
<proteinExistence type="predicted"/>
<reference evidence="1" key="1">
    <citation type="submission" date="2024-12" db="EMBL/GenBank/DDBJ databases">
        <title>Comparative genomics and development of molecular markers within Purpureocillium lilacinum and among Purpureocillium species.</title>
        <authorList>
            <person name="Yeh Z.-Y."/>
            <person name="Ni N.-T."/>
            <person name="Lo P.-H."/>
            <person name="Mushyakhwo K."/>
            <person name="Lin C.-F."/>
            <person name="Nai Y.-S."/>
        </authorList>
    </citation>
    <scope>NUCLEOTIDE SEQUENCE</scope>
    <source>
        <strain evidence="1">NCHU-NPUST-175</strain>
    </source>
</reference>
<organism evidence="1 2">
    <name type="scientific">Purpureocillium lilacinum</name>
    <name type="common">Paecilomyces lilacinus</name>
    <dbReference type="NCBI Taxonomy" id="33203"/>
    <lineage>
        <taxon>Eukaryota</taxon>
        <taxon>Fungi</taxon>
        <taxon>Dikarya</taxon>
        <taxon>Ascomycota</taxon>
        <taxon>Pezizomycotina</taxon>
        <taxon>Sordariomycetes</taxon>
        <taxon>Hypocreomycetidae</taxon>
        <taxon>Hypocreales</taxon>
        <taxon>Ophiocordycipitaceae</taxon>
        <taxon>Purpureocillium</taxon>
    </lineage>
</organism>
<keyword evidence="2" id="KW-1185">Reference proteome</keyword>
<gene>
    <name evidence="1" type="ORF">ACCO45_002163</name>
</gene>
<name>A0ACC4EBH1_PURLI</name>
<evidence type="ECO:0000313" key="1">
    <source>
        <dbReference type="EMBL" id="KAL3965159.1"/>
    </source>
</evidence>
<accession>A0ACC4EBH1</accession>